<dbReference type="Pfam" id="PF00355">
    <property type="entry name" value="Rieske"/>
    <property type="match status" value="1"/>
</dbReference>
<evidence type="ECO:0000313" key="8">
    <source>
        <dbReference type="EMBL" id="UXP33479.1"/>
    </source>
</evidence>
<feature type="domain" description="Rieske" evidence="7">
    <location>
        <begin position="9"/>
        <end position="104"/>
    </location>
</feature>
<evidence type="ECO:0000313" key="9">
    <source>
        <dbReference type="Proteomes" id="UP001065174"/>
    </source>
</evidence>
<comment type="cofactor">
    <cofactor evidence="5">
        <name>[2Fe-2S] cluster</name>
        <dbReference type="ChEBI" id="CHEBI:190135"/>
    </cofactor>
</comment>
<evidence type="ECO:0000256" key="3">
    <source>
        <dbReference type="ARBA" id="ARBA00023004"/>
    </source>
</evidence>
<dbReference type="PROSITE" id="PS51296">
    <property type="entry name" value="RIESKE"/>
    <property type="match status" value="1"/>
</dbReference>
<dbReference type="PANTHER" id="PTHR21496:SF0">
    <property type="entry name" value="RIESKE DOMAIN-CONTAINING PROTEIN"/>
    <property type="match status" value="1"/>
</dbReference>
<gene>
    <name evidence="8" type="ORF">N6H18_05870</name>
</gene>
<keyword evidence="1" id="KW-0001">2Fe-2S</keyword>
<dbReference type="Gene3D" id="2.102.10.10">
    <property type="entry name" value="Rieske [2Fe-2S] iron-sulphur domain"/>
    <property type="match status" value="1"/>
</dbReference>
<evidence type="ECO:0000256" key="1">
    <source>
        <dbReference type="ARBA" id="ARBA00022714"/>
    </source>
</evidence>
<dbReference type="Proteomes" id="UP001065174">
    <property type="component" value="Chromosome"/>
</dbReference>
<dbReference type="SUPFAM" id="SSF50022">
    <property type="entry name" value="ISP domain"/>
    <property type="match status" value="1"/>
</dbReference>
<protein>
    <submittedName>
        <fullName evidence="8">Rieske 2Fe-2S domain-containing protein</fullName>
    </submittedName>
</protein>
<dbReference type="EMBL" id="CP106679">
    <property type="protein sequence ID" value="UXP33479.1"/>
    <property type="molecule type" value="Genomic_DNA"/>
</dbReference>
<keyword evidence="9" id="KW-1185">Reference proteome</keyword>
<organism evidence="8 9">
    <name type="scientific">Reichenbachiella agarivorans</name>
    <dbReference type="NCBI Taxonomy" id="2979464"/>
    <lineage>
        <taxon>Bacteria</taxon>
        <taxon>Pseudomonadati</taxon>
        <taxon>Bacteroidota</taxon>
        <taxon>Cytophagia</taxon>
        <taxon>Cytophagales</taxon>
        <taxon>Reichenbachiellaceae</taxon>
        <taxon>Reichenbachiella</taxon>
    </lineage>
</organism>
<proteinExistence type="inferred from homology"/>
<evidence type="ECO:0000259" key="7">
    <source>
        <dbReference type="PROSITE" id="PS51296"/>
    </source>
</evidence>
<reference evidence="8" key="1">
    <citation type="submission" date="2022-09" db="EMBL/GenBank/DDBJ databases">
        <title>Comparative genomics and taxonomic characterization of three novel marine species of genus Reichenbachiella exhibiting antioxidant and polysaccharide degradation activities.</title>
        <authorList>
            <person name="Muhammad N."/>
            <person name="Lee Y.-J."/>
            <person name="Ko J."/>
            <person name="Kim S.-G."/>
        </authorList>
    </citation>
    <scope>NUCLEOTIDE SEQUENCE</scope>
    <source>
        <strain evidence="8">BKB1-1</strain>
    </source>
</reference>
<keyword evidence="2" id="KW-0479">Metal-binding</keyword>
<evidence type="ECO:0000256" key="6">
    <source>
        <dbReference type="ARBA" id="ARBA00038001"/>
    </source>
</evidence>
<evidence type="ECO:0000256" key="2">
    <source>
        <dbReference type="ARBA" id="ARBA00022723"/>
    </source>
</evidence>
<dbReference type="InterPro" id="IPR017941">
    <property type="entry name" value="Rieske_2Fe-2S"/>
</dbReference>
<evidence type="ECO:0000256" key="4">
    <source>
        <dbReference type="ARBA" id="ARBA00023014"/>
    </source>
</evidence>
<keyword evidence="3" id="KW-0408">Iron</keyword>
<name>A0ABY6CUB6_9BACT</name>
<accession>A0ABY6CUB6</accession>
<comment type="similarity">
    <text evidence="6">Belongs to the bacterial ring-hydroxylating dioxygenase ferredoxin component family.</text>
</comment>
<dbReference type="PANTHER" id="PTHR21496">
    <property type="entry name" value="FERREDOXIN-RELATED"/>
    <property type="match status" value="1"/>
</dbReference>
<evidence type="ECO:0000256" key="5">
    <source>
        <dbReference type="ARBA" id="ARBA00034078"/>
    </source>
</evidence>
<dbReference type="RefSeq" id="WP_262310908.1">
    <property type="nucleotide sequence ID" value="NZ_CP106679.1"/>
</dbReference>
<sequence length="106" mass="12538">MTKVLIFDSKDLAEKTIGLNKIIKVRIDNLEICLTRTRTDYFGFESSCPHMSDDLVKGRINPDQEVVCPWHDYRFNLRSGEEAQSRCRDLKRYELSWDNDQLFVHI</sequence>
<keyword evidence="4" id="KW-0411">Iron-sulfur</keyword>
<dbReference type="InterPro" id="IPR036922">
    <property type="entry name" value="Rieske_2Fe-2S_sf"/>
</dbReference>
<dbReference type="CDD" id="cd03467">
    <property type="entry name" value="Rieske"/>
    <property type="match status" value="1"/>
</dbReference>